<protein>
    <submittedName>
        <fullName evidence="3">AAA family ATPase</fullName>
    </submittedName>
</protein>
<accession>A0A5B3GS62</accession>
<dbReference type="PANTHER" id="PTHR32182:SF0">
    <property type="entry name" value="DNA REPLICATION AND REPAIR PROTEIN RECF"/>
    <property type="match status" value="1"/>
</dbReference>
<feature type="coiled-coil region" evidence="1">
    <location>
        <begin position="510"/>
        <end position="574"/>
    </location>
</feature>
<dbReference type="SUPFAM" id="SSF52540">
    <property type="entry name" value="P-loop containing nucleoside triphosphate hydrolases"/>
    <property type="match status" value="1"/>
</dbReference>
<keyword evidence="1" id="KW-0175">Coiled coil</keyword>
<evidence type="ECO:0000313" key="3">
    <source>
        <dbReference type="EMBL" id="KAA2376357.1"/>
    </source>
</evidence>
<dbReference type="Pfam" id="PF13476">
    <property type="entry name" value="AAA_23"/>
    <property type="match status" value="1"/>
</dbReference>
<reference evidence="3 4" key="1">
    <citation type="journal article" date="2019" name="Nat. Med.">
        <title>A library of human gut bacterial isolates paired with longitudinal multiomics data enables mechanistic microbiome research.</title>
        <authorList>
            <person name="Poyet M."/>
            <person name="Groussin M."/>
            <person name="Gibbons S.M."/>
            <person name="Avila-Pacheco J."/>
            <person name="Jiang X."/>
            <person name="Kearney S.M."/>
            <person name="Perrotta A.R."/>
            <person name="Berdy B."/>
            <person name="Zhao S."/>
            <person name="Lieberman T.D."/>
            <person name="Swanson P.K."/>
            <person name="Smith M."/>
            <person name="Roesemann S."/>
            <person name="Alexander J.E."/>
            <person name="Rich S.A."/>
            <person name="Livny J."/>
            <person name="Vlamakis H."/>
            <person name="Clish C."/>
            <person name="Bullock K."/>
            <person name="Deik A."/>
            <person name="Scott J."/>
            <person name="Pierce K.A."/>
            <person name="Xavier R.J."/>
            <person name="Alm E.J."/>
        </authorList>
    </citation>
    <scope>NUCLEOTIDE SEQUENCE [LARGE SCALE GENOMIC DNA]</scope>
    <source>
        <strain evidence="3 4">BIOML-A266</strain>
    </source>
</reference>
<feature type="domain" description="Rad50/SbcC-type AAA" evidence="2">
    <location>
        <begin position="9"/>
        <end position="109"/>
    </location>
</feature>
<comment type="caution">
    <text evidence="3">The sequence shown here is derived from an EMBL/GenBank/DDBJ whole genome shotgun (WGS) entry which is preliminary data.</text>
</comment>
<dbReference type="Proteomes" id="UP000322940">
    <property type="component" value="Unassembled WGS sequence"/>
</dbReference>
<feature type="coiled-coil region" evidence="1">
    <location>
        <begin position="422"/>
        <end position="467"/>
    </location>
</feature>
<dbReference type="PANTHER" id="PTHR32182">
    <property type="entry name" value="DNA REPLICATION AND REPAIR PROTEIN RECF"/>
    <property type="match status" value="1"/>
</dbReference>
<organism evidence="3 4">
    <name type="scientific">Alistipes onderdonkii</name>
    <dbReference type="NCBI Taxonomy" id="328813"/>
    <lineage>
        <taxon>Bacteria</taxon>
        <taxon>Pseudomonadati</taxon>
        <taxon>Bacteroidota</taxon>
        <taxon>Bacteroidia</taxon>
        <taxon>Bacteroidales</taxon>
        <taxon>Rikenellaceae</taxon>
        <taxon>Alistipes</taxon>
    </lineage>
</organism>
<evidence type="ECO:0000256" key="1">
    <source>
        <dbReference type="SAM" id="Coils"/>
    </source>
</evidence>
<evidence type="ECO:0000313" key="4">
    <source>
        <dbReference type="Proteomes" id="UP000322940"/>
    </source>
</evidence>
<dbReference type="InterPro" id="IPR027417">
    <property type="entry name" value="P-loop_NTPase"/>
</dbReference>
<dbReference type="GO" id="GO:0016887">
    <property type="term" value="F:ATP hydrolysis activity"/>
    <property type="evidence" value="ECO:0007669"/>
    <property type="project" value="InterPro"/>
</dbReference>
<dbReference type="GO" id="GO:0000731">
    <property type="term" value="P:DNA synthesis involved in DNA repair"/>
    <property type="evidence" value="ECO:0007669"/>
    <property type="project" value="TreeGrafter"/>
</dbReference>
<name>A0A5B3GS62_9BACT</name>
<dbReference type="GeneID" id="92758199"/>
<dbReference type="InterPro" id="IPR038729">
    <property type="entry name" value="Rad50/SbcC_AAA"/>
</dbReference>
<dbReference type="AlphaFoldDB" id="A0A5B3GS62"/>
<evidence type="ECO:0000259" key="2">
    <source>
        <dbReference type="Pfam" id="PF13476"/>
    </source>
</evidence>
<sequence length="679" mass="75623">MSKKVTLKELTLKNFKGIRDLAVKFGEVTTIAGANATGKSTVFDAFTWVLFGKDSNDRTDSGKGAFTVKTVGPDGNPILKLEHSVTAVLDVNGEEVALTRTLTEDWVKPRGKAEVELKGNTTHYFCNGVEIKAGAFQEKVTAITEEQLFKLITNPAYFPSLDWKTQREILLRIAGGVTYEEVAAGRADFAAILSLLSGKDLAEFKQEIAYRKSRIKEGLGKCPIEINAIDSVTPEAPDYEALEAEKVRLSAELEEVETAITDVAETARKHYEGVQGKRKAINDLRNQQQDIIFRARQAAQKEGYEKNAKRNEVKTSYEITKREAENYNTASENGLSDIRYTIKTLTSEIAGLSAKVEAKREEWNTRNAEEYKVSTDGLICPIYETLCSDASVLRMDAIAKEKARAKFDEAKTRDLTRITEEGKTLNQRIAEKKARLQELEAQLSERMEVIAAKKAEYAKKLQDLEAEIAANPEVTVSTDIIPEDLPEWKEIEARIAEISATISDIPAADTTELTAKKRELTALLDEVKQKLNIRATIEKNAAKKAEILAREKELAQQQADLEKQEFTIDELNKARMDEVERRVNSKFQTVRFRMFEAQLNGGETPTCIAMVDGVKYADLNTAGKINAGLDIINTLCLYHGVSAPVFIDNAESVNQLFPVASQLVKLVVTTDRELTINHL</sequence>
<gene>
    <name evidence="3" type="ORF">F2Y10_13675</name>
</gene>
<dbReference type="EMBL" id="VVXH01000016">
    <property type="protein sequence ID" value="KAA2376357.1"/>
    <property type="molecule type" value="Genomic_DNA"/>
</dbReference>
<dbReference type="Gene3D" id="3.40.50.300">
    <property type="entry name" value="P-loop containing nucleotide triphosphate hydrolases"/>
    <property type="match status" value="1"/>
</dbReference>
<dbReference type="GO" id="GO:0006302">
    <property type="term" value="P:double-strand break repair"/>
    <property type="evidence" value="ECO:0007669"/>
    <property type="project" value="InterPro"/>
</dbReference>
<dbReference type="RefSeq" id="WP_015545847.1">
    <property type="nucleotide sequence ID" value="NZ_JADMRE010000015.1"/>
</dbReference>
<proteinExistence type="predicted"/>